<feature type="compositionally biased region" description="Polar residues" evidence="1">
    <location>
        <begin position="640"/>
        <end position="650"/>
    </location>
</feature>
<evidence type="ECO:0000313" key="2">
    <source>
        <dbReference type="EMBL" id="THH08232.1"/>
    </source>
</evidence>
<dbReference type="Proteomes" id="UP000308199">
    <property type="component" value="Unassembled WGS sequence"/>
</dbReference>
<feature type="compositionally biased region" description="Acidic residues" evidence="1">
    <location>
        <begin position="749"/>
        <end position="771"/>
    </location>
</feature>
<feature type="compositionally biased region" description="Basic and acidic residues" evidence="1">
    <location>
        <begin position="505"/>
        <end position="519"/>
    </location>
</feature>
<proteinExistence type="predicted"/>
<feature type="region of interest" description="Disordered" evidence="1">
    <location>
        <begin position="290"/>
        <end position="802"/>
    </location>
</feature>
<reference evidence="2 3" key="1">
    <citation type="submission" date="2019-02" db="EMBL/GenBank/DDBJ databases">
        <title>Genome sequencing of the rare red list fungi Phellinidium pouzarii.</title>
        <authorList>
            <person name="Buettner E."/>
            <person name="Kellner H."/>
        </authorList>
    </citation>
    <scope>NUCLEOTIDE SEQUENCE [LARGE SCALE GENOMIC DNA]</scope>
    <source>
        <strain evidence="2 3">DSM 108285</strain>
    </source>
</reference>
<feature type="region of interest" description="Disordered" evidence="1">
    <location>
        <begin position="23"/>
        <end position="45"/>
    </location>
</feature>
<feature type="compositionally biased region" description="Polar residues" evidence="1">
    <location>
        <begin position="23"/>
        <end position="39"/>
    </location>
</feature>
<accession>A0A4S4L993</accession>
<dbReference type="AlphaFoldDB" id="A0A4S4L993"/>
<feature type="compositionally biased region" description="Polar residues" evidence="1">
    <location>
        <begin position="441"/>
        <end position="464"/>
    </location>
</feature>
<comment type="caution">
    <text evidence="2">The sequence shown here is derived from an EMBL/GenBank/DDBJ whole genome shotgun (WGS) entry which is preliminary data.</text>
</comment>
<feature type="compositionally biased region" description="Polar residues" evidence="1">
    <location>
        <begin position="712"/>
        <end position="725"/>
    </location>
</feature>
<dbReference type="OrthoDB" id="2143914at2759"/>
<gene>
    <name evidence="2" type="ORF">EW145_g2853</name>
</gene>
<protein>
    <submittedName>
        <fullName evidence="2">Uncharacterized protein</fullName>
    </submittedName>
</protein>
<feature type="region of interest" description="Disordered" evidence="1">
    <location>
        <begin position="204"/>
        <end position="225"/>
    </location>
</feature>
<feature type="compositionally biased region" description="Low complexity" evidence="1">
    <location>
        <begin position="425"/>
        <end position="440"/>
    </location>
</feature>
<feature type="compositionally biased region" description="Polar residues" evidence="1">
    <location>
        <begin position="657"/>
        <end position="672"/>
    </location>
</feature>
<feature type="compositionally biased region" description="Low complexity" evidence="1">
    <location>
        <begin position="726"/>
        <end position="745"/>
    </location>
</feature>
<name>A0A4S4L993_9AGAM</name>
<feature type="compositionally biased region" description="Polar residues" evidence="1">
    <location>
        <begin position="607"/>
        <end position="618"/>
    </location>
</feature>
<sequence length="802" mass="85831">MSAYISALDLPDLLFPIDSSPVSVSAQDCDNPQLKSRSPTPGPLDEQEMLAMRTKALNIRSIRAKGKGKEDSREHELVDMVLRLTAALPSRSQILDQAATISRLSTQQDFLINRMGEERERWEAERVSMYRVSEALMTQANMASHNVYKDQDHTKRPAILESENASLRQKLLDAHSRMSSLEAELSQLRPLLLMQPHAIAVSKGLMLPPGRPRKKESTGGEENRSYYRVREDKTPIIPKSRKKKLVPYFKHPPTVADARSEHLLLAARKLGKERATMMSQAMYRTIEPPPPVSFLPLSPDKGKGKAAEGHPGLGTGLWSHTPQPQPQPQTSGLPGAPTPQNTLHPPFSSPGMPYPPPPPAQQYMMPPNSVPRPGPHMPAHTFYHPQSGGFIPGPANVPNQRALHPPSGPSMAGPSRAAGRNATPASNAARTATGAASKLATQNGNKQSSAATQQIQKTPQSKSANAKGPPTPMDSLLSAARTVFSPDAGGSPQGAAGLQNSRLGRFADDGGKPDTEETRGSTSALDVLADQAVVFDPSSRHSRNGSVSPVIKDNGMESLNDNVIDDPPARPAPSRLQPSRKRKQPGTATTSTSTTTATRTTRTTSRVSQRQGAQSNGKAGTVNGARKARQSARAPPLRMSLTSSMGPQRSASEEKSPSTARMSVSSQISSDSFRLRPVQAGAFTHSDVARAGPSRSASVPHRGASHLRKIGTAQNRLSPTATPVQSRSASALASVSAVASIPASAMGGGEEDHDSEDEDEEDQLQNEDDEQEGKNSVQMGAISGAVDANSRRWMQILGRKDA</sequence>
<feature type="compositionally biased region" description="Basic and acidic residues" evidence="1">
    <location>
        <begin position="215"/>
        <end position="225"/>
    </location>
</feature>
<keyword evidence="3" id="KW-1185">Reference proteome</keyword>
<evidence type="ECO:0000313" key="3">
    <source>
        <dbReference type="Proteomes" id="UP000308199"/>
    </source>
</evidence>
<evidence type="ECO:0000256" key="1">
    <source>
        <dbReference type="SAM" id="MobiDB-lite"/>
    </source>
</evidence>
<organism evidence="2 3">
    <name type="scientific">Phellinidium pouzarii</name>
    <dbReference type="NCBI Taxonomy" id="167371"/>
    <lineage>
        <taxon>Eukaryota</taxon>
        <taxon>Fungi</taxon>
        <taxon>Dikarya</taxon>
        <taxon>Basidiomycota</taxon>
        <taxon>Agaricomycotina</taxon>
        <taxon>Agaricomycetes</taxon>
        <taxon>Hymenochaetales</taxon>
        <taxon>Hymenochaetaceae</taxon>
        <taxon>Phellinidium</taxon>
    </lineage>
</organism>
<dbReference type="EMBL" id="SGPK01000108">
    <property type="protein sequence ID" value="THH08232.1"/>
    <property type="molecule type" value="Genomic_DNA"/>
</dbReference>
<feature type="compositionally biased region" description="Low complexity" evidence="1">
    <location>
        <begin position="587"/>
        <end position="606"/>
    </location>
</feature>